<dbReference type="EMBL" id="CAXLJM020000024">
    <property type="protein sequence ID" value="CAL8091829.1"/>
    <property type="molecule type" value="Genomic_DNA"/>
</dbReference>
<comment type="caution">
    <text evidence="2">The sequence shown here is derived from an EMBL/GenBank/DDBJ whole genome shotgun (WGS) entry which is preliminary data.</text>
</comment>
<protein>
    <submittedName>
        <fullName evidence="2">Uncharacterized protein</fullName>
    </submittedName>
</protein>
<keyword evidence="3" id="KW-1185">Reference proteome</keyword>
<keyword evidence="1" id="KW-0812">Transmembrane</keyword>
<proteinExistence type="predicted"/>
<feature type="transmembrane region" description="Helical" evidence="1">
    <location>
        <begin position="126"/>
        <end position="147"/>
    </location>
</feature>
<dbReference type="Gene3D" id="1.10.287.70">
    <property type="match status" value="1"/>
</dbReference>
<feature type="transmembrane region" description="Helical" evidence="1">
    <location>
        <begin position="159"/>
        <end position="178"/>
    </location>
</feature>
<keyword evidence="1" id="KW-1133">Transmembrane helix</keyword>
<feature type="transmembrane region" description="Helical" evidence="1">
    <location>
        <begin position="389"/>
        <end position="409"/>
    </location>
</feature>
<sequence length="446" mass="51253">MEETYMNQTGDGKYLFYFTLHYLRFPIDLTRLVQICDSKSAHEVLSLTSYLDEIEFSIISEPVLRHGGLDFHSKNFYFPWLTLAEGNPYGFHYVPVDEVSYNFITCDGNSSPINFYSYLQPFKPEVWSMIVICVLGTALVMLVMLRLLNYFAIPPNSELSLTSILLTITALLLDNEVYAGQMSRAKSLRGFMTVWIFSALVLNTAPVTGKRRTSDPLKSHFGFNFGKWIKVRLDETAYSAFKTSVWDSTYNYSVLENYDFDNKKDKMIAKLFRRIHPVFKPDHDDVIKLISGCNKTAFVDDDFTISETLSKIHGGQGNHKRFYSGEETIFKTFQIWFSSKKAGSYLYRRCQYYVSSGIHYFWRGLFTRNLRDQLMLSEGANSLSLNSNLVTIFYILIGGCLLSSVCWLYEIKCGFGPTIHHNRSIKVTKDLDFSMLIAVKSNHIPG</sequence>
<name>A0ABP1QDH8_9HEXA</name>
<evidence type="ECO:0000313" key="3">
    <source>
        <dbReference type="Proteomes" id="UP001642540"/>
    </source>
</evidence>
<reference evidence="2 3" key="1">
    <citation type="submission" date="2024-08" db="EMBL/GenBank/DDBJ databases">
        <authorList>
            <person name="Cucini C."/>
            <person name="Frati F."/>
        </authorList>
    </citation>
    <scope>NUCLEOTIDE SEQUENCE [LARGE SCALE GENOMIC DNA]</scope>
</reference>
<evidence type="ECO:0000313" key="2">
    <source>
        <dbReference type="EMBL" id="CAL8091829.1"/>
    </source>
</evidence>
<accession>A0ABP1QDH8</accession>
<dbReference type="Proteomes" id="UP001642540">
    <property type="component" value="Unassembled WGS sequence"/>
</dbReference>
<feature type="transmembrane region" description="Helical" evidence="1">
    <location>
        <begin position="190"/>
        <end position="209"/>
    </location>
</feature>
<organism evidence="2 3">
    <name type="scientific">Orchesella dallaii</name>
    <dbReference type="NCBI Taxonomy" id="48710"/>
    <lineage>
        <taxon>Eukaryota</taxon>
        <taxon>Metazoa</taxon>
        <taxon>Ecdysozoa</taxon>
        <taxon>Arthropoda</taxon>
        <taxon>Hexapoda</taxon>
        <taxon>Collembola</taxon>
        <taxon>Entomobryomorpha</taxon>
        <taxon>Entomobryoidea</taxon>
        <taxon>Orchesellidae</taxon>
        <taxon>Orchesellinae</taxon>
        <taxon>Orchesella</taxon>
    </lineage>
</organism>
<keyword evidence="1" id="KW-0472">Membrane</keyword>
<evidence type="ECO:0000256" key="1">
    <source>
        <dbReference type="SAM" id="Phobius"/>
    </source>
</evidence>
<gene>
    <name evidence="2" type="ORF">ODALV1_LOCUS8040</name>
</gene>